<accession>A0ABR2CAC2</accession>
<dbReference type="EMBL" id="JBBPBM010000059">
    <property type="protein sequence ID" value="KAK8516365.1"/>
    <property type="molecule type" value="Genomic_DNA"/>
</dbReference>
<name>A0ABR2CAC2_9ROSI</name>
<gene>
    <name evidence="1" type="ORF">V6N12_068972</name>
</gene>
<evidence type="ECO:0000313" key="2">
    <source>
        <dbReference type="Proteomes" id="UP001472677"/>
    </source>
</evidence>
<sequence length="103" mass="10863">MLSDVTIISSDSSLAYDGRSRVAQGSTGVAGSLYGEVGSHEASLANEDGSMGLVYSFSIKAALDEFQSVGEGLDARVEFSVVHKDPSFHADSHVANNMYVDDE</sequence>
<proteinExistence type="predicted"/>
<evidence type="ECO:0000313" key="1">
    <source>
        <dbReference type="EMBL" id="KAK8516365.1"/>
    </source>
</evidence>
<comment type="caution">
    <text evidence="1">The sequence shown here is derived from an EMBL/GenBank/DDBJ whole genome shotgun (WGS) entry which is preliminary data.</text>
</comment>
<keyword evidence="2" id="KW-1185">Reference proteome</keyword>
<dbReference type="Proteomes" id="UP001472677">
    <property type="component" value="Unassembled WGS sequence"/>
</dbReference>
<protein>
    <submittedName>
        <fullName evidence="1">Uncharacterized protein</fullName>
    </submittedName>
</protein>
<reference evidence="1 2" key="1">
    <citation type="journal article" date="2024" name="G3 (Bethesda)">
        <title>Genome assembly of Hibiscus sabdariffa L. provides insights into metabolisms of medicinal natural products.</title>
        <authorList>
            <person name="Kim T."/>
        </authorList>
    </citation>
    <scope>NUCLEOTIDE SEQUENCE [LARGE SCALE GENOMIC DNA]</scope>
    <source>
        <strain evidence="1">TK-2024</strain>
        <tissue evidence="1">Old leaves</tissue>
    </source>
</reference>
<organism evidence="1 2">
    <name type="scientific">Hibiscus sabdariffa</name>
    <name type="common">roselle</name>
    <dbReference type="NCBI Taxonomy" id="183260"/>
    <lineage>
        <taxon>Eukaryota</taxon>
        <taxon>Viridiplantae</taxon>
        <taxon>Streptophyta</taxon>
        <taxon>Embryophyta</taxon>
        <taxon>Tracheophyta</taxon>
        <taxon>Spermatophyta</taxon>
        <taxon>Magnoliopsida</taxon>
        <taxon>eudicotyledons</taxon>
        <taxon>Gunneridae</taxon>
        <taxon>Pentapetalae</taxon>
        <taxon>rosids</taxon>
        <taxon>malvids</taxon>
        <taxon>Malvales</taxon>
        <taxon>Malvaceae</taxon>
        <taxon>Malvoideae</taxon>
        <taxon>Hibiscus</taxon>
    </lineage>
</organism>